<feature type="compositionally biased region" description="Pro residues" evidence="1">
    <location>
        <begin position="2453"/>
        <end position="2478"/>
    </location>
</feature>
<dbReference type="EMBL" id="LGTL01000028">
    <property type="protein sequence ID" value="KPA74698.1"/>
    <property type="molecule type" value="Genomic_DNA"/>
</dbReference>
<feature type="region of interest" description="Disordered" evidence="1">
    <location>
        <begin position="1670"/>
        <end position="1697"/>
    </location>
</feature>
<feature type="compositionally biased region" description="Basic and acidic residues" evidence="1">
    <location>
        <begin position="600"/>
        <end position="611"/>
    </location>
</feature>
<organism evidence="2 3">
    <name type="scientific">Leptomonas pyrrhocoris</name>
    <name type="common">Firebug parasite</name>
    <dbReference type="NCBI Taxonomy" id="157538"/>
    <lineage>
        <taxon>Eukaryota</taxon>
        <taxon>Discoba</taxon>
        <taxon>Euglenozoa</taxon>
        <taxon>Kinetoplastea</taxon>
        <taxon>Metakinetoplastina</taxon>
        <taxon>Trypanosomatida</taxon>
        <taxon>Trypanosomatidae</taxon>
        <taxon>Leishmaniinae</taxon>
        <taxon>Leptomonas</taxon>
    </lineage>
</organism>
<feature type="region of interest" description="Disordered" evidence="1">
    <location>
        <begin position="1618"/>
        <end position="1643"/>
    </location>
</feature>
<feature type="compositionally biased region" description="Polar residues" evidence="1">
    <location>
        <begin position="2640"/>
        <end position="2660"/>
    </location>
</feature>
<feature type="compositionally biased region" description="Low complexity" evidence="1">
    <location>
        <begin position="1904"/>
        <end position="1926"/>
    </location>
</feature>
<feature type="compositionally biased region" description="Low complexity" evidence="1">
    <location>
        <begin position="1467"/>
        <end position="1499"/>
    </location>
</feature>
<feature type="compositionally biased region" description="Low complexity" evidence="1">
    <location>
        <begin position="1564"/>
        <end position="1577"/>
    </location>
</feature>
<protein>
    <submittedName>
        <fullName evidence="2">p299 protein</fullName>
    </submittedName>
</protein>
<feature type="compositionally biased region" description="Pro residues" evidence="1">
    <location>
        <begin position="2058"/>
        <end position="2067"/>
    </location>
</feature>
<feature type="compositionally biased region" description="Low complexity" evidence="1">
    <location>
        <begin position="942"/>
        <end position="952"/>
    </location>
</feature>
<feature type="compositionally biased region" description="Polar residues" evidence="1">
    <location>
        <begin position="1891"/>
        <end position="1903"/>
    </location>
</feature>
<dbReference type="GeneID" id="26909300"/>
<feature type="compositionally biased region" description="Polar residues" evidence="1">
    <location>
        <begin position="461"/>
        <end position="476"/>
    </location>
</feature>
<feature type="compositionally biased region" description="Acidic residues" evidence="1">
    <location>
        <begin position="555"/>
        <end position="564"/>
    </location>
</feature>
<dbReference type="VEuPathDB" id="TriTrypDB:LpyrH10_28_0500"/>
<feature type="region of interest" description="Disordered" evidence="1">
    <location>
        <begin position="228"/>
        <end position="266"/>
    </location>
</feature>
<feature type="compositionally biased region" description="Polar residues" evidence="1">
    <location>
        <begin position="1080"/>
        <end position="1090"/>
    </location>
</feature>
<feature type="region of interest" description="Disordered" evidence="1">
    <location>
        <begin position="1079"/>
        <end position="1126"/>
    </location>
</feature>
<feature type="region of interest" description="Disordered" evidence="1">
    <location>
        <begin position="1404"/>
        <end position="1531"/>
    </location>
</feature>
<feature type="compositionally biased region" description="Low complexity" evidence="1">
    <location>
        <begin position="2557"/>
        <end position="2568"/>
    </location>
</feature>
<evidence type="ECO:0000313" key="2">
    <source>
        <dbReference type="EMBL" id="KPA74698.1"/>
    </source>
</evidence>
<evidence type="ECO:0000256" key="1">
    <source>
        <dbReference type="SAM" id="MobiDB-lite"/>
    </source>
</evidence>
<feature type="compositionally biased region" description="Low complexity" evidence="1">
    <location>
        <begin position="1284"/>
        <end position="1307"/>
    </location>
</feature>
<dbReference type="PANTHER" id="PTHR35614">
    <property type="match status" value="1"/>
</dbReference>
<dbReference type="PANTHER" id="PTHR35614:SF7">
    <property type="match status" value="1"/>
</dbReference>
<dbReference type="OrthoDB" id="273869at2759"/>
<feature type="compositionally biased region" description="Low complexity" evidence="1">
    <location>
        <begin position="1803"/>
        <end position="1817"/>
    </location>
</feature>
<feature type="compositionally biased region" description="Low complexity" evidence="1">
    <location>
        <begin position="2095"/>
        <end position="2104"/>
    </location>
</feature>
<feature type="compositionally biased region" description="Acidic residues" evidence="1">
    <location>
        <begin position="677"/>
        <end position="690"/>
    </location>
</feature>
<feature type="compositionally biased region" description="Low complexity" evidence="1">
    <location>
        <begin position="1725"/>
        <end position="1736"/>
    </location>
</feature>
<comment type="caution">
    <text evidence="2">The sequence shown here is derived from an EMBL/GenBank/DDBJ whole genome shotgun (WGS) entry which is preliminary data.</text>
</comment>
<feature type="compositionally biased region" description="Polar residues" evidence="1">
    <location>
        <begin position="2709"/>
        <end position="2719"/>
    </location>
</feature>
<feature type="region of interest" description="Disordered" evidence="1">
    <location>
        <begin position="427"/>
        <end position="491"/>
    </location>
</feature>
<feature type="compositionally biased region" description="Polar residues" evidence="1">
    <location>
        <begin position="2334"/>
        <end position="2350"/>
    </location>
</feature>
<feature type="compositionally biased region" description="Low complexity" evidence="1">
    <location>
        <begin position="2223"/>
        <end position="2232"/>
    </location>
</feature>
<dbReference type="Proteomes" id="UP000037923">
    <property type="component" value="Unassembled WGS sequence"/>
</dbReference>
<feature type="compositionally biased region" description="Low complexity" evidence="1">
    <location>
        <begin position="2378"/>
        <end position="2414"/>
    </location>
</feature>
<feature type="compositionally biased region" description="Low complexity" evidence="1">
    <location>
        <begin position="2630"/>
        <end position="2639"/>
    </location>
</feature>
<feature type="compositionally biased region" description="Polar residues" evidence="1">
    <location>
        <begin position="2485"/>
        <end position="2495"/>
    </location>
</feature>
<feature type="compositionally biased region" description="Acidic residues" evidence="1">
    <location>
        <begin position="921"/>
        <end position="931"/>
    </location>
</feature>
<feature type="compositionally biased region" description="Low complexity" evidence="1">
    <location>
        <begin position="2593"/>
        <end position="2611"/>
    </location>
</feature>
<feature type="compositionally biased region" description="Low complexity" evidence="1">
    <location>
        <begin position="447"/>
        <end position="460"/>
    </location>
</feature>
<feature type="compositionally biased region" description="Low complexity" evidence="1">
    <location>
        <begin position="615"/>
        <end position="625"/>
    </location>
</feature>
<feature type="compositionally biased region" description="Low complexity" evidence="1">
    <location>
        <begin position="707"/>
        <end position="724"/>
    </location>
</feature>
<feature type="compositionally biased region" description="Polar residues" evidence="1">
    <location>
        <begin position="2574"/>
        <end position="2583"/>
    </location>
</feature>
<gene>
    <name evidence="2" type="ORF">ABB37_09017</name>
</gene>
<name>A0A0N0DRN0_LEPPY</name>
<feature type="compositionally biased region" description="Low complexity" evidence="1">
    <location>
        <begin position="1091"/>
        <end position="1104"/>
    </location>
</feature>
<accession>A0A0N0DRN0</accession>
<feature type="compositionally biased region" description="Low complexity" evidence="1">
    <location>
        <begin position="2262"/>
        <end position="2272"/>
    </location>
</feature>
<feature type="compositionally biased region" description="Polar residues" evidence="1">
    <location>
        <begin position="2526"/>
        <end position="2545"/>
    </location>
</feature>
<sequence>MGILPSKESHEYPGAFHFAQSGCHAMAILPLTEHFFPSVDSLAFRQLYACRDMQSAKYNFSLVSPQIIAKYRERAMEQLRAKAANGGEAVTPPKDLWKPRPFLARKPGADSPAHPQEHHGEDGDDNGSDASVADQDIDADKARTTWVEVDDINAGNFGQFYGNDTRCISPDESEWPFPHHEEELCGELQHPNPSAHWRTHDAARQYLQMENQELGLRTTPYSAARSVAEGQNYRSSSNAGPPSQQQQGEGTPSSPSPPSYQHPRNISFDFDITPEAAAEFADHERAYVDKFFSRSPEALYSALVVEPNRGFLVDTNKEMCEIYAAETRWKEARQVVRAYRHQCKEEKEEGKGKDKAAKAAAAHDSGNRKDTAKSASAASQRRVTKEEAEEAAKVPPPRIFLRPAPQVIVVRIHRDEEEATRAKYLAEQQRKQRRHAAGANFDDETMSAGSRSPVSGSVSPLLNTLTQQSPTPSSASHLLEPTGRKHRFEEDDRYKDGRIHLVEEDGVLYIFAYNTAYVDPRQKAKERRQRRDEQARRKPTDPAGQHTTPSSSAAGDDDEGEEPDATTGGMRGGGSRQTSSFYHIVDAFGSEDPENATVEGSKRSAAADRSIKKSTTVAAAATAGAKGNSEEEDDDDDTALCPQGGGGGGGPRERQQETVVFVDEAETHRPQNRPESATDDDDESEDDDEAGAPSARDRRGQRERQARQTSTSAGSESTAATSPTERPREVNQLQLFTASPFILPICPVRVVGCNGYTESSCRGTPWLRGTDDDPEEDAYVESLPVRPPVMSGGGFIDANIGDKILSRAFLLGFQVFRNVCLDAGLPETLTRPFWTLGLLSNIPLLQISREMRFRMRAAAAEVQLGFQGLRDMIKGTENDLQSYIYGFSDILPYLERASQARLLQAAAEEEAEAARAAAAEDSNDGEEEEDGEKTRPGGGSGSPSSLHPLLLPDNNEPYTLPTRASQPVAQRSLRFPRRPIEFYTQLTIRGNQCLSRVRTESQRSFFHLIAEATAPVSTSLFMKPLELHMYDYGGAVRLHLLRSQETATGDAMQQVLPPPKNVDQLIRDHQRRVQLRHLAKQTNNNSGSADGTTKTTTTATTTAGLGKGTEEEGGSPNARPGGHKFAKEHEDTAAPPYLVYTIVQPSAWAAGPSLKHYRRIMHGPDGQSIDEADHPATVDLTDVELLSMCDPAAADGAATTVTRCTCCGEDGAGPQPVFAPHQYLYEDGLFVDGDMVVYNVHAGRWEHFEYFHRQQLARRRAQRALQKQMKLHNSNSNSEDAKEAPPQQQQQQQAGGAQKGPSTTTTTAAAPAAVVSVPGVTVAGKVVADELSDEDEEDIHQEDILLCWIKRRLQSATTRNRQDPGWLRDSDGHIVQEGRYYIWGFEHDDQRYFYGLIPKFAKEKKTKRHSNDKMPHTHSGTAAVSGHRRRHGGGSSIGTSSATPLSPSMSTVSAHELRRLTAGGRHNSYANGGNSSGRNRNNNSPGARSARSSQSQSQSLTTCTPQNQHLRHSGGGVGGAGGNANMGGDELGGNDFGENSCSGCHVQTYAPLVLSMPDSQAQCSQGGSSNMSSPGSSRRALRAGDGNGGRSPTNAAVAGGGMASTAAVATATGTTPTTTAAASISNSSNTSSAVRQGRAGPKQPSKVSAFLAVAAASAVKESEGFSSTLAVGTAGPGQGATAATTRGGGGGGGHAFPPRVVSAPLQSTASKSTGAGAAAAAAAADASFHSPSSSSSDGTRVWGGRQPVVVPVSHQDMSSLPPPPAAQQRMPQHQQLDYAPASGNAMMSGNRRGRAMLAGGSRPQQQQQQQNQQYPPQRGGPSMNFASNSNENEWYASRDSAGDQSPPPPPPPPPIAGGNFDGARGYMNPPPSQQQQQQQQPQQHLHPPTAYMNTNTVNIHRTSQLPQSRRVQQQQQQGPLPQMGPQGYPPYNPQAQRQQQQQQQQQPSPYGLQPQMNMMSGPGPRGESVSPLPPQQQSMPSMTDVPPPPPPPMSMNARPHTNNSNSNMMGGGVSAGVQGVYADPSAHSTPNPSFHSSYYPDVSLPPPPLQQQQQQQQMPPPPPPPSSQRPAHGSGGSSSSFYSAPPQPMARHAVQHTQQQQTSQPAYNAGPNGGHLTGAMYVDAGMASSAGPQQKQQQQQMRTSPAMPPPPSTRSGSASVMAGPPPPPPMGGPANPSYPPRQPLGNLGTSTAIAATTPSPNAYGNPNVPPGHRGGGDAGMYDNSSNSNSNVGGFPGAPSPSSPPNNAAGGGWGSPPLPMSYNSNNGGSSSSNAPTPNPAIQSSSARPSGPVGSRGPHPVPPGNPYPSQAPMNAGGTGRSGSGNNNNAYPAWGPVSNTASNRASSMQQHQQLPGPYPTPTREAGYGHDAYNAAGGVHHSNSSNTNNPNPRTMSSPYPQQYPQQQQMNSPPSHNSSYAPTPLPPPQLQQQQQQQHGGSAGNAGMTGTSNAYGHPSAPPPPPPPSQPQVPYPAPLSNPPHHTPAHGNNPYSKSVTASPALSYAPQEQPSSPPQPPQQQHLPPPPPPHVASSNSNNPYRYGASTSSQLPQDAVATRTGSNVSVQQQQQQQSQHRLATPTGSSSTFSRDASGGGGPSGIYPPMSGPANGPRQQQQQHSVPPSPAPNSSYFPSGPQQQQQQQQQQVASANASGTLLRSSPGPQQRQHLLFPPQRHTPQQRQQGSGSPTLSYNTQQSPTSPPPQQQHLSPHFGSETAMQLQLQRSGDSYEEGRSPEMSSSSGLLSRFSHNPYVMQ</sequence>
<feature type="compositionally biased region" description="Low complexity" evidence="1">
    <location>
        <begin position="2189"/>
        <end position="2202"/>
    </location>
</feature>
<feature type="compositionally biased region" description="Low complexity" evidence="1">
    <location>
        <begin position="1873"/>
        <end position="1883"/>
    </location>
</feature>
<feature type="compositionally biased region" description="Low complexity" evidence="1">
    <location>
        <begin position="240"/>
        <end position="253"/>
    </location>
</feature>
<feature type="region of interest" description="Disordered" evidence="1">
    <location>
        <begin position="1559"/>
        <end position="1598"/>
    </location>
</feature>
<feature type="region of interest" description="Disordered" evidence="1">
    <location>
        <begin position="521"/>
        <end position="728"/>
    </location>
</feature>
<feature type="compositionally biased region" description="Basic and acidic residues" evidence="1">
    <location>
        <begin position="695"/>
        <end position="706"/>
    </location>
</feature>
<feature type="compositionally biased region" description="Polar residues" evidence="1">
    <location>
        <begin position="1442"/>
        <end position="1453"/>
    </location>
</feature>
<feature type="region of interest" description="Disordered" evidence="1">
    <location>
        <begin position="83"/>
        <end position="132"/>
    </location>
</feature>
<feature type="compositionally biased region" description="Basic and acidic residues" evidence="1">
    <location>
        <begin position="529"/>
        <end position="540"/>
    </location>
</feature>
<evidence type="ECO:0000313" key="3">
    <source>
        <dbReference type="Proteomes" id="UP000037923"/>
    </source>
</evidence>
<feature type="compositionally biased region" description="Pro residues" evidence="1">
    <location>
        <begin position="2506"/>
        <end position="2524"/>
    </location>
</feature>
<reference evidence="2 3" key="1">
    <citation type="submission" date="2015-07" db="EMBL/GenBank/DDBJ databases">
        <title>High-quality genome of monoxenous trypanosomatid Leptomonas pyrrhocoris.</title>
        <authorList>
            <person name="Flegontov P."/>
            <person name="Butenko A."/>
            <person name="Firsov S."/>
            <person name="Vlcek C."/>
            <person name="Logacheva M.D."/>
            <person name="Field M."/>
            <person name="Filatov D."/>
            <person name="Flegontova O."/>
            <person name="Gerasimov E."/>
            <person name="Jackson A.P."/>
            <person name="Kelly S."/>
            <person name="Opperdoes F."/>
            <person name="O'Reilly A."/>
            <person name="Votypka J."/>
            <person name="Yurchenko V."/>
            <person name="Lukes J."/>
        </authorList>
    </citation>
    <scope>NUCLEOTIDE SEQUENCE [LARGE SCALE GENOMIC DNA]</scope>
    <source>
        <strain evidence="2">H10</strain>
    </source>
</reference>
<feature type="compositionally biased region" description="Basic and acidic residues" evidence="1">
    <location>
        <begin position="383"/>
        <end position="392"/>
    </location>
</feature>
<proteinExistence type="predicted"/>
<feature type="compositionally biased region" description="Low complexity" evidence="1">
    <location>
        <begin position="2728"/>
        <end position="2741"/>
    </location>
</feature>
<feature type="compositionally biased region" description="Low complexity" evidence="1">
    <location>
        <begin position="1766"/>
        <end position="1775"/>
    </location>
</feature>
<feature type="compositionally biased region" description="Pro residues" evidence="1">
    <location>
        <begin position="1845"/>
        <end position="1855"/>
    </location>
</feature>
<dbReference type="RefSeq" id="XP_015653137.1">
    <property type="nucleotide sequence ID" value="XM_015808246.1"/>
</dbReference>
<feature type="compositionally biased region" description="Gly residues" evidence="1">
    <location>
        <begin position="1513"/>
        <end position="1531"/>
    </location>
</feature>
<feature type="compositionally biased region" description="Pro residues" evidence="1">
    <location>
        <begin position="2163"/>
        <end position="2182"/>
    </location>
</feature>
<feature type="region of interest" description="Disordered" evidence="1">
    <location>
        <begin position="1262"/>
        <end position="1307"/>
    </location>
</feature>
<keyword evidence="3" id="KW-1185">Reference proteome</keyword>
<feature type="compositionally biased region" description="Polar residues" evidence="1">
    <location>
        <begin position="2677"/>
        <end position="2686"/>
    </location>
</feature>
<feature type="compositionally biased region" description="Low complexity" evidence="1">
    <location>
        <begin position="1618"/>
        <end position="1633"/>
    </location>
</feature>
<feature type="region of interest" description="Disordered" evidence="1">
    <location>
        <begin position="344"/>
        <end position="397"/>
    </location>
</feature>
<feature type="region of interest" description="Disordered" evidence="1">
    <location>
        <begin position="912"/>
        <end position="971"/>
    </location>
</feature>
<feature type="compositionally biased region" description="Polar residues" evidence="1">
    <location>
        <begin position="2620"/>
        <end position="2629"/>
    </location>
</feature>
<feature type="compositionally biased region" description="Low complexity" evidence="1">
    <location>
        <begin position="2665"/>
        <end position="2676"/>
    </location>
</feature>
<feature type="region of interest" description="Disordered" evidence="1">
    <location>
        <begin position="1725"/>
        <end position="1744"/>
    </location>
</feature>
<feature type="compositionally biased region" description="Polar residues" evidence="1">
    <location>
        <begin position="2026"/>
        <end position="2036"/>
    </location>
</feature>
<dbReference type="OMA" id="EDILLCW"/>
<feature type="compositionally biased region" description="Low complexity" evidence="1">
    <location>
        <begin position="1933"/>
        <end position="1955"/>
    </location>
</feature>
<feature type="region of interest" description="Disordered" evidence="1">
    <location>
        <begin position="1753"/>
        <end position="2748"/>
    </location>
</feature>
<feature type="compositionally biased region" description="Basic and acidic residues" evidence="1">
    <location>
        <begin position="344"/>
        <end position="357"/>
    </location>
</feature>